<accession>A0A3M8D471</accession>
<feature type="signal peptide" evidence="1">
    <location>
        <begin position="1"/>
        <end position="22"/>
    </location>
</feature>
<dbReference type="RefSeq" id="WP_122920309.1">
    <property type="nucleotide sequence ID" value="NZ_RHHQ01000019.1"/>
</dbReference>
<reference evidence="2 3" key="1">
    <citation type="submission" date="2018-10" db="EMBL/GenBank/DDBJ databases">
        <title>Phylogenomics of Brevibacillus.</title>
        <authorList>
            <person name="Dunlap C."/>
        </authorList>
    </citation>
    <scope>NUCLEOTIDE SEQUENCE [LARGE SCALE GENOMIC DNA]</scope>
    <source>
        <strain evidence="2 3">JCM 15716</strain>
    </source>
</reference>
<dbReference type="OrthoDB" id="2470963at2"/>
<evidence type="ECO:0000313" key="2">
    <source>
        <dbReference type="EMBL" id="RNB82812.1"/>
    </source>
</evidence>
<name>A0A3M8D471_9BACL</name>
<comment type="caution">
    <text evidence="2">The sequence shown here is derived from an EMBL/GenBank/DDBJ whole genome shotgun (WGS) entry which is preliminary data.</text>
</comment>
<evidence type="ECO:0000256" key="1">
    <source>
        <dbReference type="SAM" id="SignalP"/>
    </source>
</evidence>
<keyword evidence="1" id="KW-0732">Signal</keyword>
<organism evidence="2 3">
    <name type="scientific">Brevibacillus fluminis</name>
    <dbReference type="NCBI Taxonomy" id="511487"/>
    <lineage>
        <taxon>Bacteria</taxon>
        <taxon>Bacillati</taxon>
        <taxon>Bacillota</taxon>
        <taxon>Bacilli</taxon>
        <taxon>Bacillales</taxon>
        <taxon>Paenibacillaceae</taxon>
        <taxon>Brevibacillus</taxon>
    </lineage>
</organism>
<sequence length="136" mass="15433">MTKLKVFLICLSVMVFVFSAIACVETYSLERSLARGVYTDLMDDMQDIGYLDSSLTAYYRGKMQDWGWTGAGADFFAGSYPMSETTRARKERAENVSLTLSIHPSKLSQWMNLLVEGEATFRFAGTRPSEYFDQGW</sequence>
<gene>
    <name evidence="2" type="ORF">EDM56_23220</name>
</gene>
<evidence type="ECO:0000313" key="3">
    <source>
        <dbReference type="Proteomes" id="UP000271031"/>
    </source>
</evidence>
<keyword evidence="3" id="KW-1185">Reference proteome</keyword>
<dbReference type="PROSITE" id="PS51257">
    <property type="entry name" value="PROKAR_LIPOPROTEIN"/>
    <property type="match status" value="1"/>
</dbReference>
<protein>
    <submittedName>
        <fullName evidence="2">Uncharacterized protein</fullName>
    </submittedName>
</protein>
<feature type="chain" id="PRO_5018232750" evidence="1">
    <location>
        <begin position="23"/>
        <end position="136"/>
    </location>
</feature>
<dbReference type="Proteomes" id="UP000271031">
    <property type="component" value="Unassembled WGS sequence"/>
</dbReference>
<dbReference type="AlphaFoldDB" id="A0A3M8D471"/>
<proteinExistence type="predicted"/>
<dbReference type="EMBL" id="RHHQ01000019">
    <property type="protein sequence ID" value="RNB82812.1"/>
    <property type="molecule type" value="Genomic_DNA"/>
</dbReference>